<accession>A0A1L7CD41</accession>
<evidence type="ECO:0000313" key="1">
    <source>
        <dbReference type="EMBL" id="APT83780.1"/>
    </source>
</evidence>
<dbReference type="KEGG" id="caqu:CAQU_00265"/>
<sequence>MNQNTTAAREPSRLDKACDDYIADLCAIAPTAATAFGIPGFDDQLENFSPEFFDTLATRTKELYDLARSYQDSGEGDAVDQVTAAALVDRLGVELELHEMGEDERCLNNIASPLQSIRDTLLLMPTETQEDQDNLAARIEKIPAALDGYQQSLLLAASRGHIAPARQIREVITQAKDLTGADSMIQGDAAQQAFGEFASWLETELLPKAPTQDGVGRERYQVFSRQFVGAAVDLDEAYEWATVRLEEITNAQNAIARDLYGDGVDAAGAMKRLDEEERYTLFGTDALKTWMQETADKAIADLGGTHFDIDERIKTIECLIDPAGTGGIFYTPPSEDFSRPGRMWWSVPKGEDTFHTWQELTTVFHEGVPGHHLQLGATMCNSDTLNKWRKLACWNSGHGEGWALYAEALMDELGYHEDPGTRMGMLDAQRLRAARVLIDIGVHLGKTNPDGGQWTYEYADNFFANNVAMAPANRRFELHRYFGWPGQAPSYALGQRLWQQLRADAQALGMDTKTFHAKALAPGSLPMGILRDVVIGTTR</sequence>
<proteinExistence type="predicted"/>
<reference evidence="1 2" key="1">
    <citation type="submission" date="2014-08" db="EMBL/GenBank/DDBJ databases">
        <title>Complete genome sequence of Corynebacterium aquilae S-613T(T) (=DSM 44791(T)), isolated from the choana of a healthy golden eagle.</title>
        <authorList>
            <person name="Ruckert C."/>
            <person name="Albersmeier A."/>
            <person name="Winkler A."/>
            <person name="Kalinowski J."/>
        </authorList>
    </citation>
    <scope>NUCLEOTIDE SEQUENCE [LARGE SCALE GENOMIC DNA]</scope>
    <source>
        <strain evidence="1 2">S-613</strain>
    </source>
</reference>
<keyword evidence="2" id="KW-1185">Reference proteome</keyword>
<name>A0A1L7CD41_9CORY</name>
<dbReference type="AlphaFoldDB" id="A0A1L7CD41"/>
<dbReference type="InterPro" id="IPR010281">
    <property type="entry name" value="DUF885"/>
</dbReference>
<dbReference type="PANTHER" id="PTHR33361:SF2">
    <property type="entry name" value="DUF885 DOMAIN-CONTAINING PROTEIN"/>
    <property type="match status" value="1"/>
</dbReference>
<protein>
    <recommendedName>
        <fullName evidence="3">DUF885 domain-containing protein</fullName>
    </recommendedName>
</protein>
<dbReference type="STRING" id="1431546.CAQU_00265"/>
<organism evidence="1 2">
    <name type="scientific">Corynebacterium aquilae DSM 44791</name>
    <dbReference type="NCBI Taxonomy" id="1431546"/>
    <lineage>
        <taxon>Bacteria</taxon>
        <taxon>Bacillati</taxon>
        <taxon>Actinomycetota</taxon>
        <taxon>Actinomycetes</taxon>
        <taxon>Mycobacteriales</taxon>
        <taxon>Corynebacteriaceae</taxon>
        <taxon>Corynebacterium</taxon>
    </lineage>
</organism>
<evidence type="ECO:0008006" key="3">
    <source>
        <dbReference type="Google" id="ProtNLM"/>
    </source>
</evidence>
<gene>
    <name evidence="1" type="ORF">CAQU_00265</name>
</gene>
<dbReference type="EMBL" id="CP009245">
    <property type="protein sequence ID" value="APT83780.1"/>
    <property type="molecule type" value="Genomic_DNA"/>
</dbReference>
<evidence type="ECO:0000313" key="2">
    <source>
        <dbReference type="Proteomes" id="UP000185478"/>
    </source>
</evidence>
<dbReference type="OrthoDB" id="9760040at2"/>
<dbReference type="PANTHER" id="PTHR33361">
    <property type="entry name" value="GLR0591 PROTEIN"/>
    <property type="match status" value="1"/>
</dbReference>
<dbReference type="Pfam" id="PF05960">
    <property type="entry name" value="DUF885"/>
    <property type="match status" value="1"/>
</dbReference>
<dbReference type="Proteomes" id="UP000185478">
    <property type="component" value="Chromosome"/>
</dbReference>